<dbReference type="Proteomes" id="UP000438182">
    <property type="component" value="Unassembled WGS sequence"/>
</dbReference>
<evidence type="ECO:0000313" key="3">
    <source>
        <dbReference type="EMBL" id="MWB97244.1"/>
    </source>
</evidence>
<organism evidence="3 4">
    <name type="scientific">Agromyces seonyuensis</name>
    <dbReference type="NCBI Taxonomy" id="2662446"/>
    <lineage>
        <taxon>Bacteria</taxon>
        <taxon>Bacillati</taxon>
        <taxon>Actinomycetota</taxon>
        <taxon>Actinomycetes</taxon>
        <taxon>Micrococcales</taxon>
        <taxon>Microbacteriaceae</taxon>
        <taxon>Agromyces</taxon>
    </lineage>
</organism>
<reference evidence="3 4" key="1">
    <citation type="submission" date="2019-12" db="EMBL/GenBank/DDBJ databases">
        <authorList>
            <person name="Kim Y.S."/>
        </authorList>
    </citation>
    <scope>NUCLEOTIDE SEQUENCE [LARGE SCALE GENOMIC DNA]</scope>
    <source>
        <strain evidence="3 4">MMS17-SY077</strain>
    </source>
</reference>
<dbReference type="GO" id="GO:0016020">
    <property type="term" value="C:membrane"/>
    <property type="evidence" value="ECO:0007669"/>
    <property type="project" value="TreeGrafter"/>
</dbReference>
<comment type="caution">
    <text evidence="3">The sequence shown here is derived from an EMBL/GenBank/DDBJ whole genome shotgun (WGS) entry which is preliminary data.</text>
</comment>
<dbReference type="Gene3D" id="3.40.50.1820">
    <property type="entry name" value="alpha/beta hydrolase"/>
    <property type="match status" value="1"/>
</dbReference>
<accession>A0A6I4P252</accession>
<dbReference type="InterPro" id="IPR029058">
    <property type="entry name" value="AB_hydrolase_fold"/>
</dbReference>
<proteinExistence type="predicted"/>
<dbReference type="GO" id="GO:0016787">
    <property type="term" value="F:hydrolase activity"/>
    <property type="evidence" value="ECO:0007669"/>
    <property type="project" value="UniProtKB-KW"/>
</dbReference>
<dbReference type="PRINTS" id="PR00111">
    <property type="entry name" value="ABHYDROLASE"/>
</dbReference>
<keyword evidence="3" id="KW-0378">Hydrolase</keyword>
<dbReference type="Pfam" id="PF12697">
    <property type="entry name" value="Abhydrolase_6"/>
    <property type="match status" value="1"/>
</dbReference>
<evidence type="ECO:0000256" key="1">
    <source>
        <dbReference type="SAM" id="MobiDB-lite"/>
    </source>
</evidence>
<dbReference type="PANTHER" id="PTHR43798">
    <property type="entry name" value="MONOACYLGLYCEROL LIPASE"/>
    <property type="match status" value="1"/>
</dbReference>
<gene>
    <name evidence="3" type="ORF">GB864_01520</name>
</gene>
<feature type="region of interest" description="Disordered" evidence="1">
    <location>
        <begin position="1"/>
        <end position="28"/>
    </location>
</feature>
<dbReference type="InterPro" id="IPR050266">
    <property type="entry name" value="AB_hydrolase_sf"/>
</dbReference>
<dbReference type="SUPFAM" id="SSF53474">
    <property type="entry name" value="alpha/beta-Hydrolases"/>
    <property type="match status" value="1"/>
</dbReference>
<evidence type="ECO:0000313" key="4">
    <source>
        <dbReference type="Proteomes" id="UP000438182"/>
    </source>
</evidence>
<sequence>MPSPQTHGCSARTVSPADGAGQWLGRPTAPRCGRLATVAATPCERQHRADGRWGAIVTKEQAPGRAGRDVRRPTRLVERWTSIDGGRVFYRESVSPPDAPAMLHVHGFGLSGRYLLPTAERLADEFHTLVPDLPGFGRSAKAADALDVPDLADAAARFLDDRGVERATLIGNSMGCPVICEFAYRHPDRIDRAVLVSPAGGIHNQPFRRAAGQLARDGVREPTRLVGVVTPDYLRFGVPSTAKMFRSLTKYPSLERLLELEVPTLVVLGSRDPLMPGPARVQEVASQTENHVLVVRIEGAAHAINFSHPGELAHLVRLFMADRPIVDDPDSPGLASVVEIYRGVHHPPERTD</sequence>
<feature type="domain" description="AB hydrolase-1" evidence="2">
    <location>
        <begin position="103"/>
        <end position="314"/>
    </location>
</feature>
<dbReference type="EMBL" id="WSTA01000003">
    <property type="protein sequence ID" value="MWB97244.1"/>
    <property type="molecule type" value="Genomic_DNA"/>
</dbReference>
<dbReference type="AlphaFoldDB" id="A0A6I4P252"/>
<evidence type="ECO:0000259" key="2">
    <source>
        <dbReference type="Pfam" id="PF12697"/>
    </source>
</evidence>
<name>A0A6I4P252_9MICO</name>
<dbReference type="PANTHER" id="PTHR43798:SF33">
    <property type="entry name" value="HYDROLASE, PUTATIVE (AFU_ORTHOLOGUE AFUA_2G14860)-RELATED"/>
    <property type="match status" value="1"/>
</dbReference>
<keyword evidence="4" id="KW-1185">Reference proteome</keyword>
<protein>
    <submittedName>
        <fullName evidence="3">Alpha/beta fold hydrolase</fullName>
    </submittedName>
</protein>
<dbReference type="InterPro" id="IPR000073">
    <property type="entry name" value="AB_hydrolase_1"/>
</dbReference>